<gene>
    <name evidence="14" type="ORF">QV01_01590</name>
</gene>
<dbReference type="Pfam" id="PF13291">
    <property type="entry name" value="ACT_4"/>
    <property type="match status" value="1"/>
</dbReference>
<dbReference type="PANTHER" id="PTHR32071:SF3">
    <property type="entry name" value="HTH-TYPE TRANSCRIPTIONAL REGULATORY PROTEIN TYRR"/>
    <property type="match status" value="1"/>
</dbReference>
<dbReference type="Pfam" id="PF00158">
    <property type="entry name" value="Sigma54_activat"/>
    <property type="match status" value="1"/>
</dbReference>
<dbReference type="PANTHER" id="PTHR32071">
    <property type="entry name" value="TRANSCRIPTIONAL REGULATORY PROTEIN"/>
    <property type="match status" value="1"/>
</dbReference>
<dbReference type="InterPro" id="IPR002078">
    <property type="entry name" value="Sigma_54_int"/>
</dbReference>
<accession>A0A1A7NV96</accession>
<dbReference type="Gene3D" id="1.10.8.60">
    <property type="match status" value="1"/>
</dbReference>
<dbReference type="Proteomes" id="UP000243558">
    <property type="component" value="Unassembled WGS sequence"/>
</dbReference>
<keyword evidence="15" id="KW-1185">Reference proteome</keyword>
<evidence type="ECO:0000313" key="15">
    <source>
        <dbReference type="Proteomes" id="UP000243558"/>
    </source>
</evidence>
<dbReference type="GO" id="GO:0005524">
    <property type="term" value="F:ATP binding"/>
    <property type="evidence" value="ECO:0007669"/>
    <property type="project" value="UniProtKB-KW"/>
</dbReference>
<dbReference type="PROSITE" id="PS00675">
    <property type="entry name" value="SIGMA54_INTERACT_1"/>
    <property type="match status" value="1"/>
</dbReference>
<keyword evidence="6" id="KW-0067">ATP-binding</keyword>
<keyword evidence="8" id="KW-0238">DNA-binding</keyword>
<keyword evidence="3" id="KW-0678">Repressor</keyword>
<evidence type="ECO:0000256" key="1">
    <source>
        <dbReference type="ARBA" id="ARBA00004496"/>
    </source>
</evidence>
<dbReference type="GO" id="GO:0003677">
    <property type="term" value="F:DNA binding"/>
    <property type="evidence" value="ECO:0007669"/>
    <property type="project" value="UniProtKB-KW"/>
</dbReference>
<keyword evidence="5" id="KW-0058">Aromatic hydrocarbons catabolism</keyword>
<dbReference type="GO" id="GO:0006355">
    <property type="term" value="P:regulation of DNA-templated transcription"/>
    <property type="evidence" value="ECO:0007669"/>
    <property type="project" value="InterPro"/>
</dbReference>
<dbReference type="Pfam" id="PF25601">
    <property type="entry name" value="AAA_lid_14"/>
    <property type="match status" value="1"/>
</dbReference>
<evidence type="ECO:0000259" key="12">
    <source>
        <dbReference type="PROSITE" id="PS50045"/>
    </source>
</evidence>
<feature type="domain" description="Sigma-54 factor interaction" evidence="12">
    <location>
        <begin position="222"/>
        <end position="446"/>
    </location>
</feature>
<dbReference type="SUPFAM" id="SSF52540">
    <property type="entry name" value="P-loop containing nucleoside triphosphate hydrolases"/>
    <property type="match status" value="1"/>
</dbReference>
<dbReference type="Gene3D" id="1.10.10.60">
    <property type="entry name" value="Homeodomain-like"/>
    <property type="match status" value="1"/>
</dbReference>
<keyword evidence="10" id="KW-0804">Transcription</keyword>
<evidence type="ECO:0000259" key="13">
    <source>
        <dbReference type="PROSITE" id="PS51671"/>
    </source>
</evidence>
<comment type="subcellular location">
    <subcellularLocation>
        <location evidence="1">Cytoplasm</location>
    </subcellularLocation>
</comment>
<feature type="domain" description="ACT" evidence="13">
    <location>
        <begin position="2"/>
        <end position="75"/>
    </location>
</feature>
<evidence type="ECO:0000256" key="11">
    <source>
        <dbReference type="ARBA" id="ARBA00029500"/>
    </source>
</evidence>
<dbReference type="Gene3D" id="3.30.70.260">
    <property type="match status" value="1"/>
</dbReference>
<evidence type="ECO:0000256" key="7">
    <source>
        <dbReference type="ARBA" id="ARBA00023015"/>
    </source>
</evidence>
<keyword evidence="9" id="KW-0010">Activator</keyword>
<dbReference type="PROSITE" id="PS50045">
    <property type="entry name" value="SIGMA54_INTERACT_4"/>
    <property type="match status" value="1"/>
</dbReference>
<keyword evidence="2" id="KW-0963">Cytoplasm</keyword>
<dbReference type="InterPro" id="IPR058031">
    <property type="entry name" value="AAA_lid_NorR"/>
</dbReference>
<dbReference type="SUPFAM" id="SSF55021">
    <property type="entry name" value="ACT-like"/>
    <property type="match status" value="1"/>
</dbReference>
<dbReference type="OrthoDB" id="9804019at2"/>
<dbReference type="InterPro" id="IPR045865">
    <property type="entry name" value="ACT-like_dom_sf"/>
</dbReference>
<keyword evidence="4" id="KW-0547">Nucleotide-binding</keyword>
<dbReference type="InterPro" id="IPR002912">
    <property type="entry name" value="ACT_dom"/>
</dbReference>
<dbReference type="SUPFAM" id="SSF46689">
    <property type="entry name" value="Homeodomain-like"/>
    <property type="match status" value="1"/>
</dbReference>
<evidence type="ECO:0000256" key="6">
    <source>
        <dbReference type="ARBA" id="ARBA00022840"/>
    </source>
</evidence>
<dbReference type="Gene3D" id="3.40.50.300">
    <property type="entry name" value="P-loop containing nucleotide triphosphate hydrolases"/>
    <property type="match status" value="1"/>
</dbReference>
<evidence type="ECO:0000256" key="2">
    <source>
        <dbReference type="ARBA" id="ARBA00022490"/>
    </source>
</evidence>
<dbReference type="Gene3D" id="3.30.450.20">
    <property type="entry name" value="PAS domain"/>
    <property type="match status" value="1"/>
</dbReference>
<dbReference type="InterPro" id="IPR027417">
    <property type="entry name" value="P-loop_NTPase"/>
</dbReference>
<evidence type="ECO:0000256" key="5">
    <source>
        <dbReference type="ARBA" id="ARBA00022797"/>
    </source>
</evidence>
<evidence type="ECO:0000313" key="14">
    <source>
        <dbReference type="EMBL" id="OBW93618.1"/>
    </source>
</evidence>
<dbReference type="SMART" id="SM00382">
    <property type="entry name" value="AAA"/>
    <property type="match status" value="1"/>
</dbReference>
<reference evidence="14 15" key="1">
    <citation type="submission" date="2014-11" db="EMBL/GenBank/DDBJ databases">
        <title>Pan-genome of Gallibacterium spp.</title>
        <authorList>
            <person name="Kudirkiene E."/>
            <person name="Bojesen A.M."/>
        </authorList>
    </citation>
    <scope>NUCLEOTIDE SEQUENCE [LARGE SCALE GENOMIC DNA]</scope>
    <source>
        <strain evidence="14 15">F151</strain>
    </source>
</reference>
<evidence type="ECO:0000256" key="8">
    <source>
        <dbReference type="ARBA" id="ARBA00023125"/>
    </source>
</evidence>
<dbReference type="CDD" id="cd00009">
    <property type="entry name" value="AAA"/>
    <property type="match status" value="1"/>
</dbReference>
<proteinExistence type="predicted"/>
<comment type="caution">
    <text evidence="14">The sequence shown here is derived from an EMBL/GenBank/DDBJ whole genome shotgun (WGS) entry which is preliminary data.</text>
</comment>
<protein>
    <recommendedName>
        <fullName evidence="11">HTH-type transcriptional regulatory protein TyrR</fullName>
    </recommendedName>
</protein>
<evidence type="ECO:0000256" key="4">
    <source>
        <dbReference type="ARBA" id="ARBA00022741"/>
    </source>
</evidence>
<evidence type="ECO:0000256" key="3">
    <source>
        <dbReference type="ARBA" id="ARBA00022491"/>
    </source>
</evidence>
<name>A0A1A7NV96_9PAST</name>
<keyword evidence="7" id="KW-0805">Transcription regulation</keyword>
<dbReference type="InterPro" id="IPR030828">
    <property type="entry name" value="HTH_TyrR"/>
</dbReference>
<dbReference type="InterPro" id="IPR003593">
    <property type="entry name" value="AAA+_ATPase"/>
</dbReference>
<dbReference type="Pfam" id="PF18024">
    <property type="entry name" value="HTH_50"/>
    <property type="match status" value="1"/>
</dbReference>
<evidence type="ECO:0000256" key="10">
    <source>
        <dbReference type="ARBA" id="ARBA00023163"/>
    </source>
</evidence>
<dbReference type="AlphaFoldDB" id="A0A1A7NV96"/>
<dbReference type="GO" id="GO:0005737">
    <property type="term" value="C:cytoplasm"/>
    <property type="evidence" value="ECO:0007669"/>
    <property type="project" value="UniProtKB-SubCell"/>
</dbReference>
<evidence type="ECO:0000256" key="9">
    <source>
        <dbReference type="ARBA" id="ARBA00023159"/>
    </source>
</evidence>
<organism evidence="14 15">
    <name type="scientific">Gallibacterium genomosp. 3</name>
    <dbReference type="NCBI Taxonomy" id="505345"/>
    <lineage>
        <taxon>Bacteria</taxon>
        <taxon>Pseudomonadati</taxon>
        <taxon>Pseudomonadota</taxon>
        <taxon>Gammaproteobacteria</taxon>
        <taxon>Pasteurellales</taxon>
        <taxon>Pasteurellaceae</taxon>
        <taxon>Gallibacterium</taxon>
    </lineage>
</organism>
<dbReference type="EMBL" id="JTJM01000007">
    <property type="protein sequence ID" value="OBW93618.1"/>
    <property type="molecule type" value="Genomic_DNA"/>
</dbReference>
<dbReference type="PATRIC" id="fig|505345.7.peg.320"/>
<dbReference type="InterPro" id="IPR009057">
    <property type="entry name" value="Homeodomain-like_sf"/>
</dbReference>
<dbReference type="NCBIfam" id="TIGR04381">
    <property type="entry name" value="HTH_TypR"/>
    <property type="match status" value="1"/>
</dbReference>
<dbReference type="FunFam" id="3.40.50.300:FF:000006">
    <property type="entry name" value="DNA-binding transcriptional regulator NtrC"/>
    <property type="match status" value="1"/>
</dbReference>
<sequence>MRFAISCIDRIGVAKEVLDLLAKEHINLEGIELKKIDQNGVIYLKIEKIEQFQVNYLIDKLQDIDGVSTVSCLDYLPYERKAIELNALFEALPHPILSINLNGKIEFANQPARKLLLPYLQEKKPKANTLQDYLLVDALPFLQQADWYQTFLRQAKQHPSPISLSQNIQLDDQHWRLDLLPLKFKEGEQSVIGSVVTLQSFEMLRIDPQQFNAYHSNTFDEVVTKSRKMAELVELAKKFAFSDAPLLIQGETGTGKEFIAKACHYFSNRRDEKFIAVNCAGLPPEDTEAEMFGYHSAERKSIGFFEYANQGTVLLDNIAELSLPMQAKLLRFLHDGTFRRVGEEQEHYVNVRVICTTQEPLSTYVEQGVLREDLYHRLNVLTLNIPPLRERKEDIPDLVALFVKQIAAQLGIPLPHYSDEFIAFLQKYSWGGNVRELYNALYRACSLVENGKLTPAGLHLQDRVISHFNLEQFDGATLDEMLGSFEAAILQKFYAEYPSTRKLAQHLGISHTAVANKLRQYGITK</sequence>
<dbReference type="PROSITE" id="PS51671">
    <property type="entry name" value="ACT"/>
    <property type="match status" value="1"/>
</dbReference>
<dbReference type="InterPro" id="IPR025662">
    <property type="entry name" value="Sigma_54_int_dom_ATP-bd_1"/>
</dbReference>